<evidence type="ECO:0000313" key="7">
    <source>
        <dbReference type="Proteomes" id="UP000039324"/>
    </source>
</evidence>
<evidence type="ECO:0000256" key="1">
    <source>
        <dbReference type="ARBA" id="ARBA00023125"/>
    </source>
</evidence>
<protein>
    <recommendedName>
        <fullName evidence="4">HMG box domain-containing protein</fullName>
    </recommendedName>
</protein>
<feature type="domain" description="HMG box" evidence="4">
    <location>
        <begin position="32"/>
        <end position="90"/>
    </location>
</feature>
<dbReference type="AlphaFoldDB" id="A0A0G4J903"/>
<dbReference type="GO" id="GO:0003677">
    <property type="term" value="F:DNA binding"/>
    <property type="evidence" value="ECO:0007669"/>
    <property type="project" value="UniProtKB-UniRule"/>
</dbReference>
<organism evidence="5 7">
    <name type="scientific">Plasmodiophora brassicae</name>
    <name type="common">Clubroot disease agent</name>
    <dbReference type="NCBI Taxonomy" id="37360"/>
    <lineage>
        <taxon>Eukaryota</taxon>
        <taxon>Sar</taxon>
        <taxon>Rhizaria</taxon>
        <taxon>Endomyxa</taxon>
        <taxon>Phytomyxea</taxon>
        <taxon>Plasmodiophorida</taxon>
        <taxon>Plasmodiophoridae</taxon>
        <taxon>Plasmodiophora</taxon>
    </lineage>
</organism>
<name>A0A0G4J903_PLABS</name>
<dbReference type="Pfam" id="PF00505">
    <property type="entry name" value="HMG_box"/>
    <property type="match status" value="2"/>
</dbReference>
<dbReference type="GO" id="GO:0005634">
    <property type="term" value="C:nucleus"/>
    <property type="evidence" value="ECO:0007669"/>
    <property type="project" value="UniProtKB-UniRule"/>
</dbReference>
<feature type="DNA-binding region" description="HMG box" evidence="2">
    <location>
        <begin position="98"/>
        <end position="167"/>
    </location>
</feature>
<dbReference type="OrthoDB" id="6247875at2759"/>
<dbReference type="InterPro" id="IPR009071">
    <property type="entry name" value="HMG_box_dom"/>
</dbReference>
<gene>
    <name evidence="5" type="ORF">PBRA_003414</name>
    <name evidence="6" type="ORF">PLBR_LOCUS6975</name>
</gene>
<dbReference type="InterPro" id="IPR036910">
    <property type="entry name" value="HMG_box_dom_sf"/>
</dbReference>
<dbReference type="PANTHER" id="PTHR48112">
    <property type="entry name" value="HIGH MOBILITY GROUP PROTEIN DSP1"/>
    <property type="match status" value="1"/>
</dbReference>
<reference evidence="6 8" key="2">
    <citation type="submission" date="2018-03" db="EMBL/GenBank/DDBJ databases">
        <authorList>
            <person name="Fogelqvist J."/>
        </authorList>
    </citation>
    <scope>NUCLEOTIDE SEQUENCE [LARGE SCALE GENOMIC DNA]</scope>
</reference>
<dbReference type="PANTHER" id="PTHR48112:SF22">
    <property type="entry name" value="MITOCHONDRIAL TRANSCRIPTION FACTOR A, ISOFORM B"/>
    <property type="match status" value="1"/>
</dbReference>
<evidence type="ECO:0000313" key="5">
    <source>
        <dbReference type="EMBL" id="CEP03806.1"/>
    </source>
</evidence>
<dbReference type="SMART" id="SM00398">
    <property type="entry name" value="HMG"/>
    <property type="match status" value="3"/>
</dbReference>
<dbReference type="PROSITE" id="PS50118">
    <property type="entry name" value="HMG_BOX_2"/>
    <property type="match status" value="3"/>
</dbReference>
<keyword evidence="1 2" id="KW-0238">DNA-binding</keyword>
<proteinExistence type="predicted"/>
<evidence type="ECO:0000313" key="8">
    <source>
        <dbReference type="Proteomes" id="UP000290189"/>
    </source>
</evidence>
<evidence type="ECO:0000259" key="4">
    <source>
        <dbReference type="PROSITE" id="PS50118"/>
    </source>
</evidence>
<dbReference type="Proteomes" id="UP000290189">
    <property type="component" value="Unassembled WGS sequence"/>
</dbReference>
<keyword evidence="2" id="KW-0539">Nucleus</keyword>
<feature type="DNA-binding region" description="HMG box" evidence="2">
    <location>
        <begin position="164"/>
        <end position="232"/>
    </location>
</feature>
<dbReference type="SUPFAM" id="SSF47095">
    <property type="entry name" value="HMG-box"/>
    <property type="match status" value="3"/>
</dbReference>
<reference evidence="5 7" key="1">
    <citation type="submission" date="2015-02" db="EMBL/GenBank/DDBJ databases">
        <authorList>
            <person name="Chooi Y.-H."/>
        </authorList>
    </citation>
    <scope>NUCLEOTIDE SEQUENCE [LARGE SCALE GENOMIC DNA]</scope>
    <source>
        <strain evidence="5">E3</strain>
    </source>
</reference>
<dbReference type="InterPro" id="IPR050342">
    <property type="entry name" value="HMGB"/>
</dbReference>
<sequence>MLSRGLRVPSRGLSAGIRYLAGRPQQHGPERPKRPLSAYQLFLRGQPMGRHGLPESAEKWRSMSHREKVPYEKEAADLFEKFASERASWQQEMGKLNPKNPRSAWTVFVTKQFSALKAKKPEYTPREVLTELSKQWNSMTKDQKQPFEAEAETNRHRVQSLAPPKYALNPYAHYYAQKYREVVGTNPSVTFTEASKMMADFWRKMSEDDKKPYVEAADAARRAKELAKGEHDPDHSA</sequence>
<dbReference type="EMBL" id="CDSF01000155">
    <property type="protein sequence ID" value="CEP03806.1"/>
    <property type="molecule type" value="Genomic_DNA"/>
</dbReference>
<dbReference type="CDD" id="cd00084">
    <property type="entry name" value="HMG-box_SF"/>
    <property type="match status" value="2"/>
</dbReference>
<geneLocation type="mitochondrion" evidence="6"/>
<feature type="region of interest" description="Disordered" evidence="3">
    <location>
        <begin position="217"/>
        <end position="237"/>
    </location>
</feature>
<evidence type="ECO:0000256" key="3">
    <source>
        <dbReference type="SAM" id="MobiDB-lite"/>
    </source>
</evidence>
<dbReference type="Gene3D" id="1.10.30.10">
    <property type="entry name" value="High mobility group box domain"/>
    <property type="match status" value="3"/>
</dbReference>
<evidence type="ECO:0000256" key="2">
    <source>
        <dbReference type="PROSITE-ProRule" id="PRU00267"/>
    </source>
</evidence>
<feature type="DNA-binding region" description="HMG box" evidence="2">
    <location>
        <begin position="32"/>
        <end position="90"/>
    </location>
</feature>
<keyword evidence="7" id="KW-1185">Reference proteome</keyword>
<dbReference type="Proteomes" id="UP000039324">
    <property type="component" value="Unassembled WGS sequence"/>
</dbReference>
<dbReference type="STRING" id="37360.A0A0G4J903"/>
<feature type="domain" description="HMG box" evidence="4">
    <location>
        <begin position="164"/>
        <end position="232"/>
    </location>
</feature>
<evidence type="ECO:0000313" key="6">
    <source>
        <dbReference type="EMBL" id="SPQ99760.1"/>
    </source>
</evidence>
<feature type="domain" description="HMG box" evidence="4">
    <location>
        <begin position="98"/>
        <end position="167"/>
    </location>
</feature>
<keyword evidence="6" id="KW-0496">Mitochondrion</keyword>
<dbReference type="EMBL" id="OVEO01000012">
    <property type="protein sequence ID" value="SPQ99760.1"/>
    <property type="molecule type" value="Genomic_DNA"/>
</dbReference>
<accession>A0A0G4J903</accession>